<dbReference type="AlphaFoldDB" id="A0A0G1CIW8"/>
<evidence type="ECO:0000313" key="2">
    <source>
        <dbReference type="Proteomes" id="UP000034543"/>
    </source>
</evidence>
<dbReference type="Proteomes" id="UP000034543">
    <property type="component" value="Unassembled WGS sequence"/>
</dbReference>
<name>A0A0G1CIW8_9BACT</name>
<dbReference type="STRING" id="1618436.UV59_C0005G0001"/>
<proteinExistence type="predicted"/>
<dbReference type="EMBL" id="LCFB01000005">
    <property type="protein sequence ID" value="KKS85750.1"/>
    <property type="molecule type" value="Genomic_DNA"/>
</dbReference>
<reference evidence="1 2" key="1">
    <citation type="journal article" date="2015" name="Nature">
        <title>rRNA introns, odd ribosomes, and small enigmatic genomes across a large radiation of phyla.</title>
        <authorList>
            <person name="Brown C.T."/>
            <person name="Hug L.A."/>
            <person name="Thomas B.C."/>
            <person name="Sharon I."/>
            <person name="Castelle C.J."/>
            <person name="Singh A."/>
            <person name="Wilkins M.J."/>
            <person name="Williams K.H."/>
            <person name="Banfield J.F."/>
        </authorList>
    </citation>
    <scope>NUCLEOTIDE SEQUENCE [LARGE SCALE GENOMIC DNA]</scope>
</reference>
<feature type="non-terminal residue" evidence="1">
    <location>
        <position position="1"/>
    </location>
</feature>
<gene>
    <name evidence="1" type="ORF">UV59_C0005G0001</name>
</gene>
<comment type="caution">
    <text evidence="1">The sequence shown here is derived from an EMBL/GenBank/DDBJ whole genome shotgun (WGS) entry which is preliminary data.</text>
</comment>
<sequence length="52" mass="6109">STAENFSVNKQLAKKYAIFAQRKALISDLERRGIKGEVIRTERLGYWRVRLK</sequence>
<evidence type="ECO:0000313" key="1">
    <source>
        <dbReference type="EMBL" id="KKS85750.1"/>
    </source>
</evidence>
<accession>A0A0G1CIW8</accession>
<organism evidence="1 2">
    <name type="scientific">Candidatus Gottesmanbacteria bacterium GW2011_GWA1_43_11</name>
    <dbReference type="NCBI Taxonomy" id="1618436"/>
    <lineage>
        <taxon>Bacteria</taxon>
        <taxon>Candidatus Gottesmaniibacteriota</taxon>
    </lineage>
</organism>
<protein>
    <submittedName>
        <fullName evidence="1">Uncharacterized protein</fullName>
    </submittedName>
</protein>